<evidence type="ECO:0000313" key="6">
    <source>
        <dbReference type="EMBL" id="SIR84745.1"/>
    </source>
</evidence>
<dbReference type="Gene3D" id="3.90.1150.10">
    <property type="entry name" value="Aspartate Aminotransferase, domain 1"/>
    <property type="match status" value="1"/>
</dbReference>
<dbReference type="OrthoDB" id="287201at2157"/>
<feature type="domain" description="Aromatic amino acid beta-eliminating lyase/threonine aldolase" evidence="5">
    <location>
        <begin position="42"/>
        <end position="405"/>
    </location>
</feature>
<comment type="cofactor">
    <cofactor evidence="1">
        <name>pyridoxal 5'-phosphate</name>
        <dbReference type="ChEBI" id="CHEBI:597326"/>
    </cofactor>
</comment>
<dbReference type="InterPro" id="IPR001597">
    <property type="entry name" value="ArAA_b-elim_lyase/Thr_aldolase"/>
</dbReference>
<dbReference type="EMBL" id="FTNO01000005">
    <property type="protein sequence ID" value="SIR84745.1"/>
    <property type="molecule type" value="Genomic_DNA"/>
</dbReference>
<dbReference type="PIRSF" id="PIRSF001386">
    <property type="entry name" value="Trpase"/>
    <property type="match status" value="1"/>
</dbReference>
<dbReference type="SUPFAM" id="SSF53383">
    <property type="entry name" value="PLP-dependent transferases"/>
    <property type="match status" value="1"/>
</dbReference>
<keyword evidence="7" id="KW-1185">Reference proteome</keyword>
<dbReference type="AlphaFoldDB" id="A0A1N7E9W4"/>
<dbReference type="PANTHER" id="PTHR32325:SF4">
    <property type="entry name" value="TRYPTOPHANASE"/>
    <property type="match status" value="1"/>
</dbReference>
<dbReference type="InterPro" id="IPR015424">
    <property type="entry name" value="PyrdxlP-dep_Trfase"/>
</dbReference>
<reference evidence="7" key="1">
    <citation type="submission" date="2017-01" db="EMBL/GenBank/DDBJ databases">
        <authorList>
            <person name="Varghese N."/>
            <person name="Submissions S."/>
        </authorList>
    </citation>
    <scope>NUCLEOTIDE SEQUENCE [LARGE SCALE GENOMIC DNA]</scope>
    <source>
        <strain evidence="7">CGMCC 1.7737</strain>
    </source>
</reference>
<evidence type="ECO:0000256" key="2">
    <source>
        <dbReference type="ARBA" id="ARBA00009721"/>
    </source>
</evidence>
<dbReference type="PANTHER" id="PTHR32325">
    <property type="entry name" value="BETA-ELIMINATING LYASE-LIKE PROTEIN-RELATED"/>
    <property type="match status" value="1"/>
</dbReference>
<evidence type="ECO:0000313" key="7">
    <source>
        <dbReference type="Proteomes" id="UP000186914"/>
    </source>
</evidence>
<proteinExistence type="inferred from homology"/>
<dbReference type="InterPro" id="IPR015421">
    <property type="entry name" value="PyrdxlP-dep_Trfase_major"/>
</dbReference>
<accession>A0A1N7E9W4</accession>
<comment type="similarity">
    <text evidence="2">Belongs to the beta-eliminating lyase family.</text>
</comment>
<dbReference type="Pfam" id="PF01212">
    <property type="entry name" value="Beta_elim_lyase"/>
    <property type="match status" value="1"/>
</dbReference>
<sequence>MRAYRAKVVEPIHLPDRDEREANLESAGYNVFNLDAEDVFIDLLTDSGTGTMSDEQWAAMMRGDEAYAGSDSFKRLQESVDDVMGFEKIVPAHQGRGAENVLYGVLISEGDYVPNNTHFDTTRAHIVNNGGKPVDCPIDVDAEDEESFKGNLDPDKVRELADNVGAENIPALVVTITNNSMAGQPVSVENIREARDVADEIDATFVIDACRFAENAYFVQQREDEFSDASVADIAREELSYADAIVMSGKKDALSNIGGFVGVRDESLFEATKQRGILYEGFTTYGGLAGRDLEAMAVGLREAVTESYIEDRVEQVAELGDLLQEAGVPIFAPTGGHAVYVDAEEFLPEIPREEFPGQVLTCELYREGGVRGVELGEFAFPGEDRPQLVRLCLPRRSYFRDHLVHIAESFEKVAERRDELTGLEVVAEPEMEELRHFSAELEPVE</sequence>
<dbReference type="GO" id="GO:0009072">
    <property type="term" value="P:aromatic amino acid metabolic process"/>
    <property type="evidence" value="ECO:0007669"/>
    <property type="project" value="InterPro"/>
</dbReference>
<protein>
    <submittedName>
        <fullName evidence="6">Tryptophanase</fullName>
    </submittedName>
</protein>
<dbReference type="InterPro" id="IPR015422">
    <property type="entry name" value="PyrdxlP-dep_Trfase_small"/>
</dbReference>
<dbReference type="Proteomes" id="UP000186914">
    <property type="component" value="Unassembled WGS sequence"/>
</dbReference>
<dbReference type="InterPro" id="IPR011166">
    <property type="entry name" value="Beta-eliminating_lyase"/>
</dbReference>
<evidence type="ECO:0000256" key="1">
    <source>
        <dbReference type="ARBA" id="ARBA00001933"/>
    </source>
</evidence>
<dbReference type="GO" id="GO:0016830">
    <property type="term" value="F:carbon-carbon lyase activity"/>
    <property type="evidence" value="ECO:0007669"/>
    <property type="project" value="InterPro"/>
</dbReference>
<evidence type="ECO:0000256" key="4">
    <source>
        <dbReference type="ARBA" id="ARBA00023239"/>
    </source>
</evidence>
<evidence type="ECO:0000256" key="3">
    <source>
        <dbReference type="ARBA" id="ARBA00022898"/>
    </source>
</evidence>
<keyword evidence="4" id="KW-0456">Lyase</keyword>
<keyword evidence="3" id="KW-0663">Pyridoxal phosphate</keyword>
<organism evidence="6 7">
    <name type="scientific">Haladaptatus litoreus</name>
    <dbReference type="NCBI Taxonomy" id="553468"/>
    <lineage>
        <taxon>Archaea</taxon>
        <taxon>Methanobacteriati</taxon>
        <taxon>Methanobacteriota</taxon>
        <taxon>Stenosarchaea group</taxon>
        <taxon>Halobacteria</taxon>
        <taxon>Halobacteriales</taxon>
        <taxon>Haladaptataceae</taxon>
        <taxon>Haladaptatus</taxon>
    </lineage>
</organism>
<dbReference type="RefSeq" id="WP_076432134.1">
    <property type="nucleotide sequence ID" value="NZ_FTNO01000005.1"/>
</dbReference>
<gene>
    <name evidence="6" type="ORF">SAMN05421858_4141</name>
</gene>
<name>A0A1N7E9W4_9EURY</name>
<dbReference type="Gene3D" id="3.40.640.10">
    <property type="entry name" value="Type I PLP-dependent aspartate aminotransferase-like (Major domain)"/>
    <property type="match status" value="1"/>
</dbReference>
<evidence type="ECO:0000259" key="5">
    <source>
        <dbReference type="Pfam" id="PF01212"/>
    </source>
</evidence>
<dbReference type="NCBIfam" id="NF009709">
    <property type="entry name" value="PRK13238.1"/>
    <property type="match status" value="1"/>
</dbReference>